<reference evidence="2 3" key="1">
    <citation type="submission" date="2020-02" db="EMBL/GenBank/DDBJ databases">
        <title>Draft genome sequence of Haematococcus lacustris strain NIES-144.</title>
        <authorList>
            <person name="Morimoto D."/>
            <person name="Nakagawa S."/>
            <person name="Yoshida T."/>
            <person name="Sawayama S."/>
        </authorList>
    </citation>
    <scope>NUCLEOTIDE SEQUENCE [LARGE SCALE GENOMIC DNA]</scope>
    <source>
        <strain evidence="2 3">NIES-144</strain>
    </source>
</reference>
<evidence type="ECO:0000313" key="3">
    <source>
        <dbReference type="Proteomes" id="UP000485058"/>
    </source>
</evidence>
<accession>A0A6A0A7X6</accession>
<evidence type="ECO:0000256" key="1">
    <source>
        <dbReference type="SAM" id="Coils"/>
    </source>
</evidence>
<keyword evidence="1" id="KW-0175">Coiled coil</keyword>
<evidence type="ECO:0000313" key="2">
    <source>
        <dbReference type="EMBL" id="GFH28581.1"/>
    </source>
</evidence>
<dbReference type="Proteomes" id="UP000485058">
    <property type="component" value="Unassembled WGS sequence"/>
</dbReference>
<feature type="non-terminal residue" evidence="2">
    <location>
        <position position="1"/>
    </location>
</feature>
<sequence length="132" mass="14719">MAATELCELLKRAVTSKDGAAKTLELDTSTVNAVISALEETHSLQSQLDQLQEQLSLKPSVAKKLAEKIKALEAELATTRAASRVIDLERKVQRLEAELKQSYASKNFTLKSGLLEIEKRYRDAIYGREELE</sequence>
<dbReference type="AlphaFoldDB" id="A0A6A0A7X6"/>
<organism evidence="2 3">
    <name type="scientific">Haematococcus lacustris</name>
    <name type="common">Green alga</name>
    <name type="synonym">Haematococcus pluvialis</name>
    <dbReference type="NCBI Taxonomy" id="44745"/>
    <lineage>
        <taxon>Eukaryota</taxon>
        <taxon>Viridiplantae</taxon>
        <taxon>Chlorophyta</taxon>
        <taxon>core chlorophytes</taxon>
        <taxon>Chlorophyceae</taxon>
        <taxon>CS clade</taxon>
        <taxon>Chlamydomonadales</taxon>
        <taxon>Haematococcaceae</taxon>
        <taxon>Haematococcus</taxon>
    </lineage>
</organism>
<comment type="caution">
    <text evidence="2">The sequence shown here is derived from an EMBL/GenBank/DDBJ whole genome shotgun (WGS) entry which is preliminary data.</text>
</comment>
<keyword evidence="3" id="KW-1185">Reference proteome</keyword>
<name>A0A6A0A7X6_HAELA</name>
<proteinExistence type="predicted"/>
<gene>
    <name evidence="2" type="ORF">HaLaN_27093</name>
</gene>
<feature type="non-terminal residue" evidence="2">
    <location>
        <position position="132"/>
    </location>
</feature>
<dbReference type="EMBL" id="BLLF01003941">
    <property type="protein sequence ID" value="GFH28581.1"/>
    <property type="molecule type" value="Genomic_DNA"/>
</dbReference>
<protein>
    <submittedName>
        <fullName evidence="2">Uncharacterized protein</fullName>
    </submittedName>
</protein>
<feature type="coiled-coil region" evidence="1">
    <location>
        <begin position="34"/>
        <end position="105"/>
    </location>
</feature>